<accession>A0A1Q3D504</accession>
<feature type="non-terminal residue" evidence="2">
    <location>
        <position position="108"/>
    </location>
</feature>
<dbReference type="InterPro" id="IPR043502">
    <property type="entry name" value="DNA/RNA_pol_sf"/>
</dbReference>
<comment type="caution">
    <text evidence="2">The sequence shown here is derived from an EMBL/GenBank/DDBJ whole genome shotgun (WGS) entry which is preliminary data.</text>
</comment>
<evidence type="ECO:0000313" key="2">
    <source>
        <dbReference type="EMBL" id="GAV87577.1"/>
    </source>
</evidence>
<keyword evidence="3" id="KW-1185">Reference proteome</keyword>
<feature type="non-terminal residue" evidence="2">
    <location>
        <position position="1"/>
    </location>
</feature>
<dbReference type="SUPFAM" id="SSF56672">
    <property type="entry name" value="DNA/RNA polymerases"/>
    <property type="match status" value="1"/>
</dbReference>
<dbReference type="EMBL" id="BDDD01004388">
    <property type="protein sequence ID" value="GAV87577.1"/>
    <property type="molecule type" value="Genomic_DNA"/>
</dbReference>
<dbReference type="EMBL" id="BDDD01004388">
    <property type="protein sequence ID" value="GAV87576.1"/>
    <property type="molecule type" value="Genomic_DNA"/>
</dbReference>
<sequence>SLQNSIIDRLCSDLPNAFWHRKRHVVSLSYEKDFSERKLLKPSKSPWNCTPFYVNKNSEIERRTLRLVINYKPLNTALQCIRHPIPKKKDFLKRLTETKLFSKFTLKS</sequence>
<dbReference type="Proteomes" id="UP000187406">
    <property type="component" value="Unassembled WGS sequence"/>
</dbReference>
<name>A0A1Q3D504_CEPFO</name>
<dbReference type="OrthoDB" id="420169at2759"/>
<protein>
    <submittedName>
        <fullName evidence="2">Uncharacterized protein</fullName>
    </submittedName>
</protein>
<reference evidence="3" key="1">
    <citation type="submission" date="2016-04" db="EMBL/GenBank/DDBJ databases">
        <title>Cephalotus genome sequencing.</title>
        <authorList>
            <person name="Fukushima K."/>
            <person name="Hasebe M."/>
            <person name="Fang X."/>
        </authorList>
    </citation>
    <scope>NUCLEOTIDE SEQUENCE [LARGE SCALE GENOMIC DNA]</scope>
    <source>
        <strain evidence="3">cv. St1</strain>
    </source>
</reference>
<organism evidence="2 3">
    <name type="scientific">Cephalotus follicularis</name>
    <name type="common">Albany pitcher plant</name>
    <dbReference type="NCBI Taxonomy" id="3775"/>
    <lineage>
        <taxon>Eukaryota</taxon>
        <taxon>Viridiplantae</taxon>
        <taxon>Streptophyta</taxon>
        <taxon>Embryophyta</taxon>
        <taxon>Tracheophyta</taxon>
        <taxon>Spermatophyta</taxon>
        <taxon>Magnoliopsida</taxon>
        <taxon>eudicotyledons</taxon>
        <taxon>Gunneridae</taxon>
        <taxon>Pentapetalae</taxon>
        <taxon>rosids</taxon>
        <taxon>fabids</taxon>
        <taxon>Oxalidales</taxon>
        <taxon>Cephalotaceae</taxon>
        <taxon>Cephalotus</taxon>
    </lineage>
</organism>
<dbReference type="Gene3D" id="3.10.10.10">
    <property type="entry name" value="HIV Type 1 Reverse Transcriptase, subunit A, domain 1"/>
    <property type="match status" value="1"/>
</dbReference>
<gene>
    <name evidence="1" type="ORF">CFOL_v3_31002</name>
    <name evidence="2" type="ORF">CFOL_v3_31003</name>
</gene>
<proteinExistence type="predicted"/>
<dbReference type="AlphaFoldDB" id="A0A1Q3D504"/>
<reference evidence="2" key="2">
    <citation type="journal article" date="2017" name="Nat. Ecol. Evol.">
        <title>Genome of the pitcher plant Cephalotus reveals genetic changes associated with carnivory.</title>
        <authorList>
            <person name="Fukushima K."/>
            <person name="Fang X."/>
            <person name="Alvarez-Ponce D."/>
            <person name="Cai H."/>
            <person name="Carretero-Paulet L."/>
            <person name="Chen C."/>
            <person name="Chang T."/>
            <person name="Farr K.M."/>
            <person name="Fujita T."/>
            <person name="Hiwatashi Y."/>
            <person name="Hoshi Y."/>
            <person name="Imai T."/>
            <person name="Kasahara M."/>
            <person name="Librado P."/>
            <person name="Mao L."/>
            <person name="Mori H."/>
            <person name="Nishiyama T."/>
            <person name="Nozawa M."/>
            <person name="Palfalvi G."/>
            <person name="Pollard S.T."/>
            <person name="Rozas J."/>
            <person name="Sanchez-Gracia A."/>
            <person name="Sankoff D."/>
            <person name="Shibata T.F."/>
            <person name="Shigenobu S."/>
            <person name="Sumikawa N."/>
            <person name="Uzawa T."/>
            <person name="Xie M."/>
            <person name="Zheng C."/>
            <person name="Pollock D.D."/>
            <person name="Albert V.A."/>
            <person name="Li S."/>
            <person name="Hasebe M."/>
        </authorList>
    </citation>
    <scope>NUCLEOTIDE SEQUENCE</scope>
    <source>
        <strain evidence="2">St1</strain>
    </source>
</reference>
<evidence type="ECO:0000313" key="1">
    <source>
        <dbReference type="EMBL" id="GAV87576.1"/>
    </source>
</evidence>
<evidence type="ECO:0000313" key="3">
    <source>
        <dbReference type="Proteomes" id="UP000187406"/>
    </source>
</evidence>